<protein>
    <submittedName>
        <fullName evidence="2">DUF1127 domain-containing protein</fullName>
    </submittedName>
</protein>
<organism evidence="2 3">
    <name type="scientific">Aquicoccus porphyridii</name>
    <dbReference type="NCBI Taxonomy" id="1852029"/>
    <lineage>
        <taxon>Bacteria</taxon>
        <taxon>Pseudomonadati</taxon>
        <taxon>Pseudomonadota</taxon>
        <taxon>Alphaproteobacteria</taxon>
        <taxon>Rhodobacterales</taxon>
        <taxon>Paracoccaceae</taxon>
        <taxon>Aquicoccus</taxon>
    </lineage>
</organism>
<dbReference type="EMBL" id="VINQ01000004">
    <property type="protein sequence ID" value="KAA0916670.1"/>
    <property type="molecule type" value="Genomic_DNA"/>
</dbReference>
<dbReference type="Proteomes" id="UP000325291">
    <property type="component" value="Unassembled WGS sequence"/>
</dbReference>
<dbReference type="Pfam" id="PF06568">
    <property type="entry name" value="YjiS-like"/>
    <property type="match status" value="1"/>
</dbReference>
<evidence type="ECO:0000259" key="1">
    <source>
        <dbReference type="Pfam" id="PF06568"/>
    </source>
</evidence>
<reference evidence="2 3" key="1">
    <citation type="submission" date="2019-07" db="EMBL/GenBank/DDBJ databases">
        <title>Aquicoccus porphyridii gen. nov., sp. nov., isolated from a small marine red alga, Porphyridium marinum.</title>
        <authorList>
            <person name="Liu L."/>
        </authorList>
    </citation>
    <scope>NUCLEOTIDE SEQUENCE [LARGE SCALE GENOMIC DNA]</scope>
    <source>
        <strain evidence="2 3">L1 8-17</strain>
    </source>
</reference>
<keyword evidence="3" id="KW-1185">Reference proteome</keyword>
<evidence type="ECO:0000313" key="2">
    <source>
        <dbReference type="EMBL" id="KAA0916670.1"/>
    </source>
</evidence>
<feature type="domain" description="YjiS-like" evidence="1">
    <location>
        <begin position="26"/>
        <end position="62"/>
    </location>
</feature>
<dbReference type="InterPro" id="IPR009506">
    <property type="entry name" value="YjiS-like"/>
</dbReference>
<proteinExistence type="predicted"/>
<dbReference type="AlphaFoldDB" id="A0A5A9ZHI7"/>
<dbReference type="RefSeq" id="WP_111365711.1">
    <property type="nucleotide sequence ID" value="NZ_JASHJG010000033.1"/>
</dbReference>
<comment type="caution">
    <text evidence="2">The sequence shown here is derived from an EMBL/GenBank/DDBJ whole genome shotgun (WGS) entry which is preliminary data.</text>
</comment>
<accession>A0A5A9ZHI7</accession>
<name>A0A5A9ZHI7_9RHOB</name>
<evidence type="ECO:0000313" key="3">
    <source>
        <dbReference type="Proteomes" id="UP000325291"/>
    </source>
</evidence>
<gene>
    <name evidence="2" type="ORF">FLO80_07555</name>
</gene>
<sequence length="68" mass="7340">MAAIDTPRVQLSAGTNGRIGQLFASLVATIVAWNDTRVTRNALSQLSDRELEDIGLCRGDIDNIAAKR</sequence>